<organism evidence="1 2">
    <name type="scientific">Thermaurantimonas aggregans</name>
    <dbReference type="NCBI Taxonomy" id="2173829"/>
    <lineage>
        <taxon>Bacteria</taxon>
        <taxon>Pseudomonadati</taxon>
        <taxon>Bacteroidota</taxon>
        <taxon>Flavobacteriia</taxon>
        <taxon>Flavobacteriales</taxon>
        <taxon>Schleiferiaceae</taxon>
        <taxon>Thermaurantimonas</taxon>
    </lineage>
</organism>
<dbReference type="AlphaFoldDB" id="A0A401XKF3"/>
<dbReference type="PROSITE" id="PS51257">
    <property type="entry name" value="PROKAR_LIPOPROTEIN"/>
    <property type="match status" value="1"/>
</dbReference>
<evidence type="ECO:0008006" key="3">
    <source>
        <dbReference type="Google" id="ProtNLM"/>
    </source>
</evidence>
<accession>A0A401XKF3</accession>
<sequence length="138" mass="16355">MSFKYLIFVAFLTSCSFFKKSVFEIPELYAHYPDKKVYILVPEPYCNGCMVRTENVLRSLLSPDEYVFIGFGEHRPFLRENEHFFEITENQYYASAEYDYLMYAYSRIAGDKPVKFPLDTEESFEELRSLIKKIKASN</sequence>
<dbReference type="RefSeq" id="WP_124397576.1">
    <property type="nucleotide sequence ID" value="NZ_BHZE01000007.1"/>
</dbReference>
<comment type="caution">
    <text evidence="1">The sequence shown here is derived from an EMBL/GenBank/DDBJ whole genome shotgun (WGS) entry which is preliminary data.</text>
</comment>
<keyword evidence="2" id="KW-1185">Reference proteome</keyword>
<evidence type="ECO:0000313" key="1">
    <source>
        <dbReference type="EMBL" id="GCD77515.1"/>
    </source>
</evidence>
<proteinExistence type="predicted"/>
<reference evidence="1 2" key="1">
    <citation type="submission" date="2018-11" db="EMBL/GenBank/DDBJ databases">
        <title>Schleiferia aggregans sp. nov., a moderately thermophilic heterotrophic bacterium isolated from microbial mats at a terrestrial hot spring.</title>
        <authorList>
            <person name="Iino T."/>
            <person name="Ohkuma M."/>
            <person name="Haruta S."/>
        </authorList>
    </citation>
    <scope>NUCLEOTIDE SEQUENCE [LARGE SCALE GENOMIC DNA]</scope>
    <source>
        <strain evidence="1 2">LA</strain>
    </source>
</reference>
<gene>
    <name evidence="1" type="ORF">JCM31826_09970</name>
</gene>
<dbReference type="EMBL" id="BHZE01000007">
    <property type="protein sequence ID" value="GCD77515.1"/>
    <property type="molecule type" value="Genomic_DNA"/>
</dbReference>
<protein>
    <recommendedName>
        <fullName evidence="3">Lipoprotein</fullName>
    </recommendedName>
</protein>
<name>A0A401XKF3_9FLAO</name>
<evidence type="ECO:0000313" key="2">
    <source>
        <dbReference type="Proteomes" id="UP000286715"/>
    </source>
</evidence>
<dbReference type="Proteomes" id="UP000286715">
    <property type="component" value="Unassembled WGS sequence"/>
</dbReference>